<gene>
    <name evidence="2" type="ORF">METZ01_LOCUS145178</name>
</gene>
<keyword evidence="1" id="KW-0812">Transmembrane</keyword>
<feature type="transmembrane region" description="Helical" evidence="1">
    <location>
        <begin position="55"/>
        <end position="75"/>
    </location>
</feature>
<reference evidence="2" key="1">
    <citation type="submission" date="2018-05" db="EMBL/GenBank/DDBJ databases">
        <authorList>
            <person name="Lanie J.A."/>
            <person name="Ng W.-L."/>
            <person name="Kazmierczak K.M."/>
            <person name="Andrzejewski T.M."/>
            <person name="Davidsen T.M."/>
            <person name="Wayne K.J."/>
            <person name="Tettelin H."/>
            <person name="Glass J.I."/>
            <person name="Rusch D."/>
            <person name="Podicherti R."/>
            <person name="Tsui H.-C.T."/>
            <person name="Winkler M.E."/>
        </authorList>
    </citation>
    <scope>NUCLEOTIDE SEQUENCE</scope>
</reference>
<evidence type="ECO:0000256" key="1">
    <source>
        <dbReference type="SAM" id="Phobius"/>
    </source>
</evidence>
<evidence type="ECO:0000313" key="2">
    <source>
        <dbReference type="EMBL" id="SVA92324.1"/>
    </source>
</evidence>
<dbReference type="AlphaFoldDB" id="A0A381ZT88"/>
<organism evidence="2">
    <name type="scientific">marine metagenome</name>
    <dbReference type="NCBI Taxonomy" id="408172"/>
    <lineage>
        <taxon>unclassified sequences</taxon>
        <taxon>metagenomes</taxon>
        <taxon>ecological metagenomes</taxon>
    </lineage>
</organism>
<name>A0A381ZT88_9ZZZZ</name>
<accession>A0A381ZT88</accession>
<keyword evidence="1" id="KW-0472">Membrane</keyword>
<proteinExistence type="predicted"/>
<sequence length="84" mass="9262">MSSQEDLVSEFNASVEEDLNKRKRSIEEGEALDKEISRRMDAEEIGVTLGTDHHVGVLMLGLATVITLIALYMIFGVSPDRIIG</sequence>
<keyword evidence="1" id="KW-1133">Transmembrane helix</keyword>
<dbReference type="EMBL" id="UINC01022523">
    <property type="protein sequence ID" value="SVA92324.1"/>
    <property type="molecule type" value="Genomic_DNA"/>
</dbReference>
<protein>
    <submittedName>
        <fullName evidence="2">Uncharacterized protein</fullName>
    </submittedName>
</protein>